<sequence length="113" mass="12352">MTFLDGFLPALGVIAACGFAYMVWRFWKLALIILAAAIACVWGWVSIYNASYHRYAVEFSAGAATDCSGATIGPASMACVDAKVLEDQTRALEREHRPPLDFNNLPSIARDHN</sequence>
<dbReference type="Proteomes" id="UP001172645">
    <property type="component" value="Unassembled WGS sequence"/>
</dbReference>
<evidence type="ECO:0000256" key="1">
    <source>
        <dbReference type="SAM" id="MobiDB-lite"/>
    </source>
</evidence>
<evidence type="ECO:0000313" key="3">
    <source>
        <dbReference type="EMBL" id="MDL2398432.1"/>
    </source>
</evidence>
<feature type="transmembrane region" description="Helical" evidence="2">
    <location>
        <begin position="6"/>
        <end position="24"/>
    </location>
</feature>
<keyword evidence="2" id="KW-0472">Membrane</keyword>
<feature type="transmembrane region" description="Helical" evidence="2">
    <location>
        <begin position="29"/>
        <end position="48"/>
    </location>
</feature>
<keyword evidence="2" id="KW-0812">Transmembrane</keyword>
<evidence type="ECO:0000256" key="2">
    <source>
        <dbReference type="SAM" id="Phobius"/>
    </source>
</evidence>
<protein>
    <submittedName>
        <fullName evidence="3">Uncharacterized protein</fullName>
    </submittedName>
</protein>
<name>A0ABT7JRB6_9HYPH</name>
<proteinExistence type="predicted"/>
<dbReference type="RefSeq" id="WP_285867283.1">
    <property type="nucleotide sequence ID" value="NZ_JARFYM010000003.1"/>
</dbReference>
<feature type="region of interest" description="Disordered" evidence="1">
    <location>
        <begin position="94"/>
        <end position="113"/>
    </location>
</feature>
<gene>
    <name evidence="3" type="ORF">PY649_05925</name>
</gene>
<keyword evidence="4" id="KW-1185">Reference proteome</keyword>
<accession>A0ABT7JRB6</accession>
<keyword evidence="2" id="KW-1133">Transmembrane helix</keyword>
<organism evidence="3 4">
    <name type="scientific">Rhizobium mayense</name>
    <dbReference type="NCBI Taxonomy" id="1312184"/>
    <lineage>
        <taxon>Bacteria</taxon>
        <taxon>Pseudomonadati</taxon>
        <taxon>Pseudomonadota</taxon>
        <taxon>Alphaproteobacteria</taxon>
        <taxon>Hyphomicrobiales</taxon>
        <taxon>Rhizobiaceae</taxon>
        <taxon>Rhizobium/Agrobacterium group</taxon>
        <taxon>Rhizobium</taxon>
    </lineage>
</organism>
<evidence type="ECO:0000313" key="4">
    <source>
        <dbReference type="Proteomes" id="UP001172645"/>
    </source>
</evidence>
<dbReference type="EMBL" id="JARFYM010000003">
    <property type="protein sequence ID" value="MDL2398432.1"/>
    <property type="molecule type" value="Genomic_DNA"/>
</dbReference>
<reference evidence="3" key="1">
    <citation type="submission" date="2023-06" db="EMBL/GenBank/DDBJ databases">
        <title>Phylogenetic Diversity of Rhizobium strains.</title>
        <authorList>
            <person name="Moura F.T."/>
            <person name="Helene L.C.F."/>
            <person name="Hungria M."/>
        </authorList>
    </citation>
    <scope>NUCLEOTIDE SEQUENCE</scope>
    <source>
        <strain evidence="3">CCGE526</strain>
    </source>
</reference>
<comment type="caution">
    <text evidence="3">The sequence shown here is derived from an EMBL/GenBank/DDBJ whole genome shotgun (WGS) entry which is preliminary data.</text>
</comment>